<dbReference type="GO" id="GO:0005524">
    <property type="term" value="F:ATP binding"/>
    <property type="evidence" value="ECO:0007669"/>
    <property type="project" value="UniProtKB-KW"/>
</dbReference>
<evidence type="ECO:0000256" key="8">
    <source>
        <dbReference type="ARBA" id="ARBA00022840"/>
    </source>
</evidence>
<dbReference type="EC" id="6.3.2.1" evidence="3"/>
<gene>
    <name evidence="12" type="ORF">PV11_02419</name>
</gene>
<keyword evidence="8" id="KW-0067">ATP-binding</keyword>
<dbReference type="Pfam" id="PF02569">
    <property type="entry name" value="Pantoate_ligase"/>
    <property type="match status" value="1"/>
</dbReference>
<dbReference type="AlphaFoldDB" id="A0A0D1WDH7"/>
<dbReference type="Gene3D" id="3.30.1300.10">
    <property type="entry name" value="Pantoate-beta-alanine ligase, C-terminal domain"/>
    <property type="match status" value="1"/>
</dbReference>
<evidence type="ECO:0000256" key="7">
    <source>
        <dbReference type="ARBA" id="ARBA00022741"/>
    </source>
</evidence>
<evidence type="ECO:0000256" key="4">
    <source>
        <dbReference type="ARBA" id="ARBA00015647"/>
    </source>
</evidence>
<evidence type="ECO:0000256" key="5">
    <source>
        <dbReference type="ARBA" id="ARBA00022598"/>
    </source>
</evidence>
<evidence type="ECO:0000256" key="11">
    <source>
        <dbReference type="ARBA" id="ARBA00048258"/>
    </source>
</evidence>
<dbReference type="InterPro" id="IPR003721">
    <property type="entry name" value="Pantoate_ligase"/>
</dbReference>
<dbReference type="PANTHER" id="PTHR21299:SF1">
    <property type="entry name" value="PANTOATE--BETA-ALANINE LIGASE"/>
    <property type="match status" value="1"/>
</dbReference>
<dbReference type="EMBL" id="KN846951">
    <property type="protein sequence ID" value="KIV86835.1"/>
    <property type="molecule type" value="Genomic_DNA"/>
</dbReference>
<dbReference type="STRING" id="1016849.A0A0D1WDH7"/>
<name>A0A0D1WDH7_9EURO</name>
<keyword evidence="7" id="KW-0547">Nucleotide-binding</keyword>
<dbReference type="InterPro" id="IPR042176">
    <property type="entry name" value="Pantoate_ligase_C"/>
</dbReference>
<evidence type="ECO:0000313" key="12">
    <source>
        <dbReference type="EMBL" id="KIV86835.1"/>
    </source>
</evidence>
<evidence type="ECO:0000256" key="2">
    <source>
        <dbReference type="ARBA" id="ARBA00009256"/>
    </source>
</evidence>
<reference evidence="12 13" key="1">
    <citation type="submission" date="2015-01" db="EMBL/GenBank/DDBJ databases">
        <title>The Genome Sequence of Exophiala sideris CBS121828.</title>
        <authorList>
            <consortium name="The Broad Institute Genomics Platform"/>
            <person name="Cuomo C."/>
            <person name="de Hoog S."/>
            <person name="Gorbushina A."/>
            <person name="Stielow B."/>
            <person name="Teixiera M."/>
            <person name="Abouelleil A."/>
            <person name="Chapman S.B."/>
            <person name="Priest M."/>
            <person name="Young S.K."/>
            <person name="Wortman J."/>
            <person name="Nusbaum C."/>
            <person name="Birren B."/>
        </authorList>
    </citation>
    <scope>NUCLEOTIDE SEQUENCE [LARGE SCALE GENOMIC DNA]</scope>
    <source>
        <strain evidence="12 13">CBS 121828</strain>
    </source>
</reference>
<evidence type="ECO:0000256" key="3">
    <source>
        <dbReference type="ARBA" id="ARBA00012219"/>
    </source>
</evidence>
<dbReference type="InterPro" id="IPR014729">
    <property type="entry name" value="Rossmann-like_a/b/a_fold"/>
</dbReference>
<comment type="pathway">
    <text evidence="1">Cofactor biosynthesis; (R)-pantothenate biosynthesis; (R)-pantothenate from (R)-pantoate and beta-alanine: step 1/1.</text>
</comment>
<dbReference type="SUPFAM" id="SSF52374">
    <property type="entry name" value="Nucleotidylyl transferase"/>
    <property type="match status" value="1"/>
</dbReference>
<dbReference type="OrthoDB" id="2020436at2759"/>
<accession>A0A0D1WDH7</accession>
<dbReference type="HOGENOM" id="CLU_047148_1_2_1"/>
<comment type="catalytic activity">
    <reaction evidence="11">
        <text>(R)-pantoate + beta-alanine + ATP = (R)-pantothenate + AMP + diphosphate + H(+)</text>
        <dbReference type="Rhea" id="RHEA:10912"/>
        <dbReference type="ChEBI" id="CHEBI:15378"/>
        <dbReference type="ChEBI" id="CHEBI:15980"/>
        <dbReference type="ChEBI" id="CHEBI:29032"/>
        <dbReference type="ChEBI" id="CHEBI:30616"/>
        <dbReference type="ChEBI" id="CHEBI:33019"/>
        <dbReference type="ChEBI" id="CHEBI:57966"/>
        <dbReference type="ChEBI" id="CHEBI:456215"/>
        <dbReference type="EC" id="6.3.2.1"/>
    </reaction>
</comment>
<dbReference type="GO" id="GO:0004592">
    <property type="term" value="F:pantoate-beta-alanine ligase activity"/>
    <property type="evidence" value="ECO:0007669"/>
    <property type="project" value="UniProtKB-EC"/>
</dbReference>
<dbReference type="HAMAP" id="MF_00158">
    <property type="entry name" value="PanC"/>
    <property type="match status" value="1"/>
</dbReference>
<dbReference type="Proteomes" id="UP000053599">
    <property type="component" value="Unassembled WGS sequence"/>
</dbReference>
<organism evidence="12 13">
    <name type="scientific">Exophiala sideris</name>
    <dbReference type="NCBI Taxonomy" id="1016849"/>
    <lineage>
        <taxon>Eukaryota</taxon>
        <taxon>Fungi</taxon>
        <taxon>Dikarya</taxon>
        <taxon>Ascomycota</taxon>
        <taxon>Pezizomycotina</taxon>
        <taxon>Eurotiomycetes</taxon>
        <taxon>Chaetothyriomycetidae</taxon>
        <taxon>Chaetothyriales</taxon>
        <taxon>Herpotrichiellaceae</taxon>
        <taxon>Exophiala</taxon>
    </lineage>
</organism>
<evidence type="ECO:0000256" key="10">
    <source>
        <dbReference type="ARBA" id="ARBA00032806"/>
    </source>
</evidence>
<protein>
    <recommendedName>
        <fullName evidence="4">Pantoate--beta-alanine ligase</fullName>
        <ecNumber evidence="3">6.3.2.1</ecNumber>
    </recommendedName>
    <alternativeName>
        <fullName evidence="10">Pantoate-activating enzyme</fullName>
    </alternativeName>
    <alternativeName>
        <fullName evidence="9">Pantothenate synthetase</fullName>
    </alternativeName>
</protein>
<evidence type="ECO:0000256" key="6">
    <source>
        <dbReference type="ARBA" id="ARBA00022655"/>
    </source>
</evidence>
<dbReference type="NCBIfam" id="TIGR00018">
    <property type="entry name" value="panC"/>
    <property type="match status" value="1"/>
</dbReference>
<dbReference type="Gene3D" id="3.40.50.620">
    <property type="entry name" value="HUPs"/>
    <property type="match status" value="1"/>
</dbReference>
<dbReference type="GO" id="GO:0015940">
    <property type="term" value="P:pantothenate biosynthetic process"/>
    <property type="evidence" value="ECO:0007669"/>
    <property type="project" value="UniProtKB-UniPathway"/>
</dbReference>
<evidence type="ECO:0000256" key="9">
    <source>
        <dbReference type="ARBA" id="ARBA00029902"/>
    </source>
</evidence>
<keyword evidence="5 12" id="KW-0436">Ligase</keyword>
<comment type="similarity">
    <text evidence="2">Belongs to the pantothenate synthetase family.</text>
</comment>
<proteinExistence type="inferred from homology"/>
<dbReference type="UniPathway" id="UPA00028">
    <property type="reaction ID" value="UER00005"/>
</dbReference>
<dbReference type="CDD" id="cd00560">
    <property type="entry name" value="PanC"/>
    <property type="match status" value="1"/>
</dbReference>
<evidence type="ECO:0000313" key="13">
    <source>
        <dbReference type="Proteomes" id="UP000053599"/>
    </source>
</evidence>
<dbReference type="PANTHER" id="PTHR21299">
    <property type="entry name" value="CYTIDYLATE KINASE/PANTOATE-BETA-ALANINE LIGASE"/>
    <property type="match status" value="1"/>
</dbReference>
<keyword evidence="6" id="KW-0566">Pantothenate biosynthesis</keyword>
<evidence type="ECO:0000256" key="1">
    <source>
        <dbReference type="ARBA" id="ARBA00004990"/>
    </source>
</evidence>
<dbReference type="FunFam" id="3.40.50.620:FF:000013">
    <property type="entry name" value="Pantothenate synthetase"/>
    <property type="match status" value="1"/>
</dbReference>
<sequence length="388" mass="43486">MEAVALRTLRIRALTRPSTRRNPWSRWARSTTPVVRWSSSTSNTASVFPVFRDVPPLREVRKKMFREGKEVGFVATMGALHDGHMSLVKHALEENTDVFVSIFVNPTQFAAHEDLDAYPQTWEEDLKKLKQIQDEHAASSGPNSDSRIRGIFAPTVKVMYPTLPPSSDIAGNGSFVTITPLGNQLEGASRPIFFRGVATVCTKLFNVIQADRVYFGQKDVQQSVLIKRMVKDFLIPTKVRVIPTSREPDGLAMSSRNVYLGERRRKDAVVLSKALFAARDLYNAGELRGAMIRNAANEVFRREAVAKRKDGKLESSCQIEIDYVALSDPENMAMIRDSDKIDPSRGAILSAAVYVQPVDEPKIQDELDQRLVRLIDNVIFEPREGARG</sequence>